<dbReference type="PATRIC" id="fig|1616.3.peg.923"/>
<dbReference type="InterPro" id="IPR002481">
    <property type="entry name" value="FUR"/>
</dbReference>
<keyword evidence="6" id="KW-0804">Transcription</keyword>
<keyword evidence="5" id="KW-0238">DNA-binding</keyword>
<feature type="binding site" evidence="7">
    <location>
        <position position="149"/>
    </location>
    <ligand>
        <name>Zn(2+)</name>
        <dbReference type="ChEBI" id="CHEBI:29105"/>
    </ligand>
</feature>
<dbReference type="PANTHER" id="PTHR33202">
    <property type="entry name" value="ZINC UPTAKE REGULATION PROTEIN"/>
    <property type="match status" value="1"/>
</dbReference>
<dbReference type="PANTHER" id="PTHR33202:SF7">
    <property type="entry name" value="FERRIC UPTAKE REGULATION PROTEIN"/>
    <property type="match status" value="1"/>
</dbReference>
<dbReference type="GO" id="GO:0045892">
    <property type="term" value="P:negative regulation of DNA-templated transcription"/>
    <property type="evidence" value="ECO:0007669"/>
    <property type="project" value="TreeGrafter"/>
</dbReference>
<comment type="cofactor">
    <cofactor evidence="7">
        <name>Zn(2+)</name>
        <dbReference type="ChEBI" id="CHEBI:29105"/>
    </cofactor>
    <text evidence="7">Binds 1 zinc ion per subunit.</text>
</comment>
<dbReference type="InterPro" id="IPR036388">
    <property type="entry name" value="WH-like_DNA-bd_sf"/>
</dbReference>
<dbReference type="SUPFAM" id="SSF46785">
    <property type="entry name" value="Winged helix' DNA-binding domain"/>
    <property type="match status" value="1"/>
</dbReference>
<dbReference type="STRING" id="1616.IV73_GL000902"/>
<name>A0A0R2JIR8_9LACO</name>
<comment type="similarity">
    <text evidence="1">Belongs to the Fur family.</text>
</comment>
<evidence type="ECO:0000256" key="7">
    <source>
        <dbReference type="PIRSR" id="PIRSR602481-1"/>
    </source>
</evidence>
<evidence type="ECO:0000256" key="5">
    <source>
        <dbReference type="ARBA" id="ARBA00023125"/>
    </source>
</evidence>
<feature type="binding site" evidence="7">
    <location>
        <position position="106"/>
    </location>
    <ligand>
        <name>Zn(2+)</name>
        <dbReference type="ChEBI" id="CHEBI:29105"/>
    </ligand>
</feature>
<dbReference type="Gene3D" id="1.10.10.10">
    <property type="entry name" value="Winged helix-like DNA-binding domain superfamily/Winged helix DNA-binding domain"/>
    <property type="match status" value="1"/>
</dbReference>
<feature type="binding site" evidence="7">
    <location>
        <position position="109"/>
    </location>
    <ligand>
        <name>Zn(2+)</name>
        <dbReference type="ChEBI" id="CHEBI:29105"/>
    </ligand>
</feature>
<evidence type="ECO:0000256" key="1">
    <source>
        <dbReference type="ARBA" id="ARBA00007957"/>
    </source>
</evidence>
<keyword evidence="4" id="KW-0805">Transcription regulation</keyword>
<dbReference type="EMBL" id="JQBP01000003">
    <property type="protein sequence ID" value="KRN75141.1"/>
    <property type="molecule type" value="Genomic_DNA"/>
</dbReference>
<dbReference type="Pfam" id="PF01475">
    <property type="entry name" value="FUR"/>
    <property type="match status" value="1"/>
</dbReference>
<evidence type="ECO:0000313" key="9">
    <source>
        <dbReference type="Proteomes" id="UP000051655"/>
    </source>
</evidence>
<dbReference type="GO" id="GO:0008270">
    <property type="term" value="F:zinc ion binding"/>
    <property type="evidence" value="ECO:0007669"/>
    <property type="project" value="TreeGrafter"/>
</dbReference>
<proteinExistence type="inferred from homology"/>
<dbReference type="InterPro" id="IPR043135">
    <property type="entry name" value="Fur_C"/>
</dbReference>
<keyword evidence="2" id="KW-0678">Repressor</keyword>
<dbReference type="InterPro" id="IPR036390">
    <property type="entry name" value="WH_DNA-bd_sf"/>
</dbReference>
<gene>
    <name evidence="8" type="ORF">IV73_GL000902</name>
</gene>
<reference evidence="8 9" key="1">
    <citation type="journal article" date="2015" name="Genome Announc.">
        <title>Expanding the biotechnology potential of lactobacilli through comparative genomics of 213 strains and associated genera.</title>
        <authorList>
            <person name="Sun Z."/>
            <person name="Harris H.M."/>
            <person name="McCann A."/>
            <person name="Guo C."/>
            <person name="Argimon S."/>
            <person name="Zhang W."/>
            <person name="Yang X."/>
            <person name="Jeffery I.B."/>
            <person name="Cooney J.C."/>
            <person name="Kagawa T.F."/>
            <person name="Liu W."/>
            <person name="Song Y."/>
            <person name="Salvetti E."/>
            <person name="Wrobel A."/>
            <person name="Rasinkangas P."/>
            <person name="Parkhill J."/>
            <person name="Rea M.C."/>
            <person name="O'Sullivan O."/>
            <person name="Ritari J."/>
            <person name="Douillard F.P."/>
            <person name="Paul Ross R."/>
            <person name="Yang R."/>
            <person name="Briner A.E."/>
            <person name="Felis G.E."/>
            <person name="de Vos W.M."/>
            <person name="Barrangou R."/>
            <person name="Klaenhammer T.R."/>
            <person name="Caufield P.W."/>
            <person name="Cui Y."/>
            <person name="Zhang H."/>
            <person name="O'Toole P.W."/>
        </authorList>
    </citation>
    <scope>NUCLEOTIDE SEQUENCE [LARGE SCALE GENOMIC DNA]</scope>
    <source>
        <strain evidence="8 9">DSM 20593</strain>
    </source>
</reference>
<dbReference type="AlphaFoldDB" id="A0A0R2JIR8"/>
<dbReference type="Proteomes" id="UP000051655">
    <property type="component" value="Unassembled WGS sequence"/>
</dbReference>
<dbReference type="CDD" id="cd07153">
    <property type="entry name" value="Fur_like"/>
    <property type="match status" value="1"/>
</dbReference>
<comment type="caution">
    <text evidence="8">The sequence shown here is derived from an EMBL/GenBank/DDBJ whole genome shotgun (WGS) entry which is preliminary data.</text>
</comment>
<organism evidence="8 9">
    <name type="scientific">Weissella kandleri</name>
    <dbReference type="NCBI Taxonomy" id="1616"/>
    <lineage>
        <taxon>Bacteria</taxon>
        <taxon>Bacillati</taxon>
        <taxon>Bacillota</taxon>
        <taxon>Bacilli</taxon>
        <taxon>Lactobacillales</taxon>
        <taxon>Lactobacillaceae</taxon>
        <taxon>Weissella</taxon>
    </lineage>
</organism>
<evidence type="ECO:0000313" key="8">
    <source>
        <dbReference type="EMBL" id="KRN75141.1"/>
    </source>
</evidence>
<keyword evidence="7" id="KW-0479">Metal-binding</keyword>
<accession>A0A0R2JIR8</accession>
<keyword evidence="9" id="KW-1185">Reference proteome</keyword>
<evidence type="ECO:0000256" key="6">
    <source>
        <dbReference type="ARBA" id="ARBA00023163"/>
    </source>
</evidence>
<dbReference type="GO" id="GO:0000976">
    <property type="term" value="F:transcription cis-regulatory region binding"/>
    <property type="evidence" value="ECO:0007669"/>
    <property type="project" value="TreeGrafter"/>
</dbReference>
<feature type="binding site" evidence="7">
    <location>
        <position position="146"/>
    </location>
    <ligand>
        <name>Zn(2+)</name>
        <dbReference type="ChEBI" id="CHEBI:29105"/>
    </ligand>
</feature>
<dbReference type="GO" id="GO:0003700">
    <property type="term" value="F:DNA-binding transcription factor activity"/>
    <property type="evidence" value="ECO:0007669"/>
    <property type="project" value="InterPro"/>
</dbReference>
<dbReference type="GO" id="GO:1900376">
    <property type="term" value="P:regulation of secondary metabolite biosynthetic process"/>
    <property type="evidence" value="ECO:0007669"/>
    <property type="project" value="TreeGrafter"/>
</dbReference>
<protein>
    <recommendedName>
        <fullName evidence="10">Transcriptional repressor</fullName>
    </recommendedName>
</protein>
<evidence type="ECO:0000256" key="2">
    <source>
        <dbReference type="ARBA" id="ARBA00022491"/>
    </source>
</evidence>
<evidence type="ECO:0000256" key="3">
    <source>
        <dbReference type="ARBA" id="ARBA00022833"/>
    </source>
</evidence>
<evidence type="ECO:0008006" key="10">
    <source>
        <dbReference type="Google" id="ProtNLM"/>
    </source>
</evidence>
<dbReference type="Gene3D" id="3.30.1490.190">
    <property type="match status" value="1"/>
</dbReference>
<sequence length="160" mass="17978">MLDGRYRMSRRVEKALEQLRQAGFKLTAQRSTIIKYLVENKMFPKHPTADAIYNDLNAAGCSISRATVYNTLEALVSAHLVLAIDNNMDGKMHYDWFGTPHYHVICTNCGKIVDADNFAMQDLSQLAQAATGFQISSYQVEVRGLCPDCQKLLAQDQESK</sequence>
<evidence type="ECO:0000256" key="4">
    <source>
        <dbReference type="ARBA" id="ARBA00023015"/>
    </source>
</evidence>
<keyword evidence="3 7" id="KW-0862">Zinc</keyword>